<keyword evidence="3 4" id="KW-0408">Iron</keyword>
<evidence type="ECO:0000259" key="7">
    <source>
        <dbReference type="PROSITE" id="PS51007"/>
    </source>
</evidence>
<dbReference type="InterPro" id="IPR036909">
    <property type="entry name" value="Cyt_c-like_dom_sf"/>
</dbReference>
<dbReference type="InterPro" id="IPR009056">
    <property type="entry name" value="Cyt_c-like_dom"/>
</dbReference>
<dbReference type="Gene3D" id="2.120.10.30">
    <property type="entry name" value="TolB, C-terminal domain"/>
    <property type="match status" value="1"/>
</dbReference>
<proteinExistence type="predicted"/>
<dbReference type="PANTHER" id="PTHR33546">
    <property type="entry name" value="LARGE, MULTIFUNCTIONAL SECRETED PROTEIN-RELATED"/>
    <property type="match status" value="1"/>
</dbReference>
<evidence type="ECO:0000256" key="5">
    <source>
        <dbReference type="SAM" id="MobiDB-lite"/>
    </source>
</evidence>
<dbReference type="Pfam" id="PF00034">
    <property type="entry name" value="Cytochrom_C"/>
    <property type="match status" value="1"/>
</dbReference>
<name>A0ABM9AV48_9BACT</name>
<dbReference type="InterPro" id="IPR011042">
    <property type="entry name" value="6-blade_b-propeller_TolB-like"/>
</dbReference>
<dbReference type="InterPro" id="IPR055557">
    <property type="entry name" value="DUF7133"/>
</dbReference>
<evidence type="ECO:0000256" key="4">
    <source>
        <dbReference type="PROSITE-ProRule" id="PRU00433"/>
    </source>
</evidence>
<dbReference type="EMBL" id="CAKLPY010000008">
    <property type="protein sequence ID" value="CAH0997932.1"/>
    <property type="molecule type" value="Genomic_DNA"/>
</dbReference>
<accession>A0ABM9AV48</accession>
<dbReference type="SUPFAM" id="SSF50952">
    <property type="entry name" value="Soluble quinoprotein glucose dehydrogenase"/>
    <property type="match status" value="1"/>
</dbReference>
<evidence type="ECO:0000256" key="6">
    <source>
        <dbReference type="SAM" id="Phobius"/>
    </source>
</evidence>
<gene>
    <name evidence="8" type="ORF">EMA8858_04067</name>
</gene>
<dbReference type="RefSeq" id="WP_238808743.1">
    <property type="nucleotide sequence ID" value="NZ_CAKLPY010000008.1"/>
</dbReference>
<dbReference type="Proteomes" id="UP000837932">
    <property type="component" value="Unassembled WGS sequence"/>
</dbReference>
<dbReference type="InterPro" id="IPR011989">
    <property type="entry name" value="ARM-like"/>
</dbReference>
<dbReference type="Gene3D" id="2.60.120.260">
    <property type="entry name" value="Galactose-binding domain-like"/>
    <property type="match status" value="1"/>
</dbReference>
<dbReference type="PANTHER" id="PTHR33546:SF1">
    <property type="entry name" value="LARGE, MULTIFUNCTIONAL SECRETED PROTEIN"/>
    <property type="match status" value="1"/>
</dbReference>
<keyword evidence="1 4" id="KW-0349">Heme</keyword>
<comment type="caution">
    <text evidence="8">The sequence shown here is derived from an EMBL/GenBank/DDBJ whole genome shotgun (WGS) entry which is preliminary data.</text>
</comment>
<dbReference type="PROSITE" id="PS51007">
    <property type="entry name" value="CYTC"/>
    <property type="match status" value="1"/>
</dbReference>
<evidence type="ECO:0000256" key="1">
    <source>
        <dbReference type="ARBA" id="ARBA00022617"/>
    </source>
</evidence>
<dbReference type="Gene3D" id="1.25.10.10">
    <property type="entry name" value="Leucine-rich Repeat Variant"/>
    <property type="match status" value="1"/>
</dbReference>
<dbReference type="Pfam" id="PF23500">
    <property type="entry name" value="DUF7133"/>
    <property type="match status" value="1"/>
</dbReference>
<keyword evidence="6" id="KW-1133">Transmembrane helix</keyword>
<evidence type="ECO:0000313" key="8">
    <source>
        <dbReference type="EMBL" id="CAH0997932.1"/>
    </source>
</evidence>
<feature type="transmembrane region" description="Helical" evidence="6">
    <location>
        <begin position="12"/>
        <end position="32"/>
    </location>
</feature>
<feature type="region of interest" description="Disordered" evidence="5">
    <location>
        <begin position="846"/>
        <end position="865"/>
    </location>
</feature>
<keyword evidence="6" id="KW-0472">Membrane</keyword>
<dbReference type="InterPro" id="IPR016024">
    <property type="entry name" value="ARM-type_fold"/>
</dbReference>
<keyword evidence="9" id="KW-1185">Reference proteome</keyword>
<dbReference type="InterPro" id="IPR011041">
    <property type="entry name" value="Quinoprot_gluc/sorb_DH_b-prop"/>
</dbReference>
<dbReference type="SUPFAM" id="SSF46626">
    <property type="entry name" value="Cytochrome c"/>
    <property type="match status" value="1"/>
</dbReference>
<evidence type="ECO:0000313" key="9">
    <source>
        <dbReference type="Proteomes" id="UP000837932"/>
    </source>
</evidence>
<dbReference type="Gene3D" id="1.10.760.10">
    <property type="entry name" value="Cytochrome c-like domain"/>
    <property type="match status" value="1"/>
</dbReference>
<dbReference type="SUPFAM" id="SSF48371">
    <property type="entry name" value="ARM repeat"/>
    <property type="match status" value="1"/>
</dbReference>
<organism evidence="8 9">
    <name type="scientific">Emticicia aquatica</name>
    <dbReference type="NCBI Taxonomy" id="1681835"/>
    <lineage>
        <taxon>Bacteria</taxon>
        <taxon>Pseudomonadati</taxon>
        <taxon>Bacteroidota</taxon>
        <taxon>Cytophagia</taxon>
        <taxon>Cytophagales</taxon>
        <taxon>Leadbetterellaceae</taxon>
        <taxon>Emticicia</taxon>
    </lineage>
</organism>
<feature type="domain" description="Cytochrome c" evidence="7">
    <location>
        <begin position="648"/>
        <end position="741"/>
    </location>
</feature>
<protein>
    <recommendedName>
        <fullName evidence="7">Cytochrome c domain-containing protein</fullName>
    </recommendedName>
</protein>
<sequence length="935" mass="104836">MKKKIKNLKIHLSAKIALIVIFFAFVLSSFMFSSPIKKLSFGENLTYTKSDTLPKLKIPDGVDPNDENWKGIDLEPKPPVLPLRVEDEKKQFLLPPGYHIEAVLTEPAIQQPGAITFDGNGRMYVLELRSYMLNADSKDELEPTSRISRWEDKNNDGVYETGTTFVDKLIFPRFVLPYGKDCILTMESDADNVYKYTDTNGDGKADKKELFTTKYGRSGNVEHQQAFMYYGMDNWLYSTVNAFRVRETPNGVIREKTGFNRAQWGVTHDDDGKLWFQGGASGLPSYFQFPIHYGNFEVPNEFAKGFDVPWGAAVKIADMQGGMDEIRQPDGSLNRVTGSAGNDVYRGDRLPENIKGQYFYGEPVARIVRQINPVVNEGLTTLHNVYQDQKSEFLRSTDPLFRPVDMTTAPDGTLYITDMYHGIIQEGQWTQKGTYLRTKIEQYQLDKIVGLGRIWRITYDGKERDKNQPKMLNETSATLVKHLTHPNGWRRDAAQQLIVLKKDLSVVPALKTMALTNKNVLARIHAIWSLEGLNALKTDVVRQLLKDPNPRIRIQALRASETLYKAGAKELEADYKTTMNDPNTDVVIQTMLTSKILKLPDLENGIKTAMANNKAAGIKLVGEQIITPPKPRNMGPFGGVELSKEQKEIVDRGAVIYNELCSQCHGNNGMGTPAGNGKLIAPALAGSQRVQAHPEYAIKVVLHGMEGAIDGKTYAGGMMASMKDHDDVWVSDVISYIRNGLSNDASLITPKQVAKIRANTANQVGIFQYEKLIKSTPKEFQIADGLKITASHTASTRIGGNVSPQSAFTYEGWSTGKKQEKGMWYQVEFPKSVSLSELQFNVAPIRRFTPPKPNTPPAPPQTMQTFPRKYSIETSIDGNVWEENIKQLVGNEGDNTVLLSTPKVKFLRIKLDEGLEKETEEIPWTMRQVKIFGQN</sequence>
<feature type="compositionally biased region" description="Pro residues" evidence="5">
    <location>
        <begin position="850"/>
        <end position="860"/>
    </location>
</feature>
<reference evidence="8" key="1">
    <citation type="submission" date="2021-12" db="EMBL/GenBank/DDBJ databases">
        <authorList>
            <person name="Rodrigo-Torres L."/>
            <person name="Arahal R. D."/>
            <person name="Lucena T."/>
        </authorList>
    </citation>
    <scope>NUCLEOTIDE SEQUENCE</scope>
    <source>
        <strain evidence="8">CECT 8858</strain>
    </source>
</reference>
<evidence type="ECO:0000256" key="3">
    <source>
        <dbReference type="ARBA" id="ARBA00023004"/>
    </source>
</evidence>
<keyword evidence="2 4" id="KW-0479">Metal-binding</keyword>
<keyword evidence="6" id="KW-0812">Transmembrane</keyword>
<evidence type="ECO:0000256" key="2">
    <source>
        <dbReference type="ARBA" id="ARBA00022723"/>
    </source>
</evidence>